<comment type="caution">
    <text evidence="14">The sequence shown here is derived from an EMBL/GenBank/DDBJ whole genome shotgun (WGS) entry which is preliminary data.</text>
</comment>
<dbReference type="InterPro" id="IPR003594">
    <property type="entry name" value="HATPase_dom"/>
</dbReference>
<keyword evidence="5" id="KW-0808">Transferase</keyword>
<keyword evidence="10 11" id="KW-0472">Membrane</keyword>
<dbReference type="GO" id="GO:0005886">
    <property type="term" value="C:plasma membrane"/>
    <property type="evidence" value="ECO:0007669"/>
    <property type="project" value="TreeGrafter"/>
</dbReference>
<dbReference type="PANTHER" id="PTHR45436">
    <property type="entry name" value="SENSOR HISTIDINE KINASE YKOH"/>
    <property type="match status" value="1"/>
</dbReference>
<dbReference type="EC" id="2.7.13.3" evidence="3"/>
<proteinExistence type="predicted"/>
<dbReference type="RefSeq" id="WP_280026600.1">
    <property type="nucleotide sequence ID" value="NZ_JAOCKG010000003.1"/>
</dbReference>
<evidence type="ECO:0000256" key="7">
    <source>
        <dbReference type="ARBA" id="ARBA00022777"/>
    </source>
</evidence>
<evidence type="ECO:0000256" key="4">
    <source>
        <dbReference type="ARBA" id="ARBA00022553"/>
    </source>
</evidence>
<feature type="domain" description="Histidine kinase" evidence="12">
    <location>
        <begin position="262"/>
        <end position="463"/>
    </location>
</feature>
<dbReference type="EMBL" id="JAOCKG010000003">
    <property type="protein sequence ID" value="MDH2050662.1"/>
    <property type="molecule type" value="Genomic_DNA"/>
</dbReference>
<evidence type="ECO:0000256" key="8">
    <source>
        <dbReference type="ARBA" id="ARBA00022989"/>
    </source>
</evidence>
<reference evidence="14" key="1">
    <citation type="submission" date="2022-09" db="EMBL/GenBank/DDBJ databases">
        <title>Intensive care unit water sources are persistently colonized with multi-drug resistant bacteria and are the site of extensive horizontal gene transfer of antibiotic resistance genes.</title>
        <authorList>
            <person name="Diorio-Toth L."/>
        </authorList>
    </citation>
    <scope>NUCLEOTIDE SEQUENCE</scope>
    <source>
        <strain evidence="14">GD03676</strain>
    </source>
</reference>
<evidence type="ECO:0000256" key="2">
    <source>
        <dbReference type="ARBA" id="ARBA00004370"/>
    </source>
</evidence>
<evidence type="ECO:0000259" key="12">
    <source>
        <dbReference type="PROSITE" id="PS50109"/>
    </source>
</evidence>
<evidence type="ECO:0000256" key="1">
    <source>
        <dbReference type="ARBA" id="ARBA00000085"/>
    </source>
</evidence>
<organism evidence="14 15">
    <name type="scientific">Achromobacter marplatensis</name>
    <dbReference type="NCBI Taxonomy" id="470868"/>
    <lineage>
        <taxon>Bacteria</taxon>
        <taxon>Pseudomonadati</taxon>
        <taxon>Pseudomonadota</taxon>
        <taxon>Betaproteobacteria</taxon>
        <taxon>Burkholderiales</taxon>
        <taxon>Alcaligenaceae</taxon>
        <taxon>Achromobacter</taxon>
    </lineage>
</organism>
<evidence type="ECO:0000256" key="5">
    <source>
        <dbReference type="ARBA" id="ARBA00022679"/>
    </source>
</evidence>
<dbReference type="InterPro" id="IPR050428">
    <property type="entry name" value="TCS_sensor_his_kinase"/>
</dbReference>
<keyword evidence="6 11" id="KW-0812">Transmembrane</keyword>
<dbReference type="GO" id="GO:0000160">
    <property type="term" value="P:phosphorelay signal transduction system"/>
    <property type="evidence" value="ECO:0007669"/>
    <property type="project" value="UniProtKB-KW"/>
</dbReference>
<dbReference type="Pfam" id="PF02518">
    <property type="entry name" value="HATPase_c"/>
    <property type="match status" value="1"/>
</dbReference>
<dbReference type="Gene3D" id="3.30.565.10">
    <property type="entry name" value="Histidine kinase-like ATPase, C-terminal domain"/>
    <property type="match status" value="1"/>
</dbReference>
<dbReference type="GO" id="GO:0004673">
    <property type="term" value="F:protein histidine kinase activity"/>
    <property type="evidence" value="ECO:0007669"/>
    <property type="project" value="UniProtKB-EC"/>
</dbReference>
<dbReference type="InterPro" id="IPR036890">
    <property type="entry name" value="HATPase_C_sf"/>
</dbReference>
<keyword evidence="7 14" id="KW-0418">Kinase</keyword>
<keyword evidence="9" id="KW-0902">Two-component regulatory system</keyword>
<dbReference type="AlphaFoldDB" id="A0AA42WAY1"/>
<dbReference type="SUPFAM" id="SSF55874">
    <property type="entry name" value="ATPase domain of HSP90 chaperone/DNA topoisomerase II/histidine kinase"/>
    <property type="match status" value="1"/>
</dbReference>
<gene>
    <name evidence="14" type="ORF">N5K24_09645</name>
</gene>
<dbReference type="InterPro" id="IPR005467">
    <property type="entry name" value="His_kinase_dom"/>
</dbReference>
<accession>A0AA42WAY1</accession>
<keyword evidence="8 11" id="KW-1133">Transmembrane helix</keyword>
<keyword evidence="4" id="KW-0597">Phosphoprotein</keyword>
<feature type="transmembrane region" description="Helical" evidence="11">
    <location>
        <begin position="182"/>
        <end position="206"/>
    </location>
</feature>
<dbReference type="PROSITE" id="PS50885">
    <property type="entry name" value="HAMP"/>
    <property type="match status" value="1"/>
</dbReference>
<dbReference type="InterPro" id="IPR004358">
    <property type="entry name" value="Sig_transdc_His_kin-like_C"/>
</dbReference>
<feature type="domain" description="HAMP" evidence="13">
    <location>
        <begin position="206"/>
        <end position="254"/>
    </location>
</feature>
<evidence type="ECO:0000313" key="15">
    <source>
        <dbReference type="Proteomes" id="UP001161276"/>
    </source>
</evidence>
<evidence type="ECO:0000313" key="14">
    <source>
        <dbReference type="EMBL" id="MDH2050662.1"/>
    </source>
</evidence>
<dbReference type="InterPro" id="IPR003660">
    <property type="entry name" value="HAMP_dom"/>
</dbReference>
<evidence type="ECO:0000256" key="10">
    <source>
        <dbReference type="ARBA" id="ARBA00023136"/>
    </source>
</evidence>
<evidence type="ECO:0000256" key="11">
    <source>
        <dbReference type="SAM" id="Phobius"/>
    </source>
</evidence>
<comment type="subcellular location">
    <subcellularLocation>
        <location evidence="2">Membrane</location>
    </subcellularLocation>
</comment>
<evidence type="ECO:0000256" key="9">
    <source>
        <dbReference type="ARBA" id="ARBA00023012"/>
    </source>
</evidence>
<dbReference type="Proteomes" id="UP001161276">
    <property type="component" value="Unassembled WGS sequence"/>
</dbReference>
<dbReference type="PANTHER" id="PTHR45436:SF5">
    <property type="entry name" value="SENSOR HISTIDINE KINASE TRCS"/>
    <property type="match status" value="1"/>
</dbReference>
<comment type="catalytic activity">
    <reaction evidence="1">
        <text>ATP + protein L-histidine = ADP + protein N-phospho-L-histidine.</text>
        <dbReference type="EC" id="2.7.13.3"/>
    </reaction>
</comment>
<dbReference type="PROSITE" id="PS50109">
    <property type="entry name" value="HIS_KIN"/>
    <property type="match status" value="1"/>
</dbReference>
<protein>
    <recommendedName>
        <fullName evidence="3">histidine kinase</fullName>
        <ecNumber evidence="3">2.7.13.3</ecNumber>
    </recommendedName>
</protein>
<evidence type="ECO:0000259" key="13">
    <source>
        <dbReference type="PROSITE" id="PS50885"/>
    </source>
</evidence>
<dbReference type="SMART" id="SM00387">
    <property type="entry name" value="HATPase_c"/>
    <property type="match status" value="1"/>
</dbReference>
<dbReference type="PRINTS" id="PR00344">
    <property type="entry name" value="BCTRLSENSOR"/>
</dbReference>
<name>A0AA42WAY1_9BURK</name>
<sequence>MMPVREGMLGSLRLRLLAGTLAWILVSVALAGWGLASLFRQHITQQLQAELTLHLNQLTAAVNAGPDGRPVVDPPPNDPRLEQPLSGLYWQVDRLADGGRPAMTGAARSRSLWDQTLEVPSTPQQGAAAGDQTYDIAGPGGRGLEAVARILTPAEDDAAPLRLVVAADRRVLAEPISRFNHMLAIALGALAAGLTAAAVVQVVVGLRPLARLRRQLAKQNAGDSSRIEGRFPSEIQPLVDDFNKVLAMNAEIVQRARTQAGNLAHAVKTPLTILANAATRDGSVPASLVQEQVGTANRQIDYHLARARAAASSGAADGRAPLQDAVQGLVRVMQRLYAQRGLRIEAAGMSPGLAFRGEQQDLQEMLGNLLDNACKWAASQVRITAEPAAAGRLLLHIDDDGPGIEDHERERIFLRGVRMDEQLPGSGLGLDIVRDLARTYGGEVRAGRSPLGGLRVSLWLPAA</sequence>
<evidence type="ECO:0000256" key="6">
    <source>
        <dbReference type="ARBA" id="ARBA00022692"/>
    </source>
</evidence>
<evidence type="ECO:0000256" key="3">
    <source>
        <dbReference type="ARBA" id="ARBA00012438"/>
    </source>
</evidence>